<proteinExistence type="predicted"/>
<evidence type="ECO:0000313" key="1">
    <source>
        <dbReference type="EMBL" id="DAZ98186.1"/>
    </source>
</evidence>
<accession>A0AAV2YX30</accession>
<name>A0AAV2YX30_9STRA</name>
<evidence type="ECO:0008006" key="3">
    <source>
        <dbReference type="Google" id="ProtNLM"/>
    </source>
</evidence>
<protein>
    <recommendedName>
        <fullName evidence="3">Transposase</fullName>
    </recommendedName>
</protein>
<organism evidence="1 2">
    <name type="scientific">Lagenidium giganteum</name>
    <dbReference type="NCBI Taxonomy" id="4803"/>
    <lineage>
        <taxon>Eukaryota</taxon>
        <taxon>Sar</taxon>
        <taxon>Stramenopiles</taxon>
        <taxon>Oomycota</taxon>
        <taxon>Peronosporomycetes</taxon>
        <taxon>Pythiales</taxon>
        <taxon>Pythiaceae</taxon>
    </lineage>
</organism>
<dbReference type="Proteomes" id="UP001146120">
    <property type="component" value="Unassembled WGS sequence"/>
</dbReference>
<dbReference type="EMBL" id="DAKRPA010000113">
    <property type="protein sequence ID" value="DAZ98186.1"/>
    <property type="molecule type" value="Genomic_DNA"/>
</dbReference>
<comment type="caution">
    <text evidence="1">The sequence shown here is derived from an EMBL/GenBank/DDBJ whole genome shotgun (WGS) entry which is preliminary data.</text>
</comment>
<keyword evidence="2" id="KW-1185">Reference proteome</keyword>
<dbReference type="AlphaFoldDB" id="A0AAV2YX30"/>
<sequence length="71" mass="8769">MHFSKSDTEYRRKLQEYLDARMSHQKLTTFATYFSEQWAFSKVWRWQCYHTRSGWQSPKILFKRIIDASKT</sequence>
<reference evidence="1" key="1">
    <citation type="submission" date="2022-11" db="EMBL/GenBank/DDBJ databases">
        <authorList>
            <person name="Morgan W.R."/>
            <person name="Tartar A."/>
        </authorList>
    </citation>
    <scope>NUCLEOTIDE SEQUENCE</scope>
    <source>
        <strain evidence="1">ARSEF 373</strain>
    </source>
</reference>
<reference evidence="1" key="2">
    <citation type="journal article" date="2023" name="Microbiol Resour">
        <title>Decontamination and Annotation of the Draft Genome Sequence of the Oomycete Lagenidium giganteum ARSEF 373.</title>
        <authorList>
            <person name="Morgan W.R."/>
            <person name="Tartar A."/>
        </authorList>
    </citation>
    <scope>NUCLEOTIDE SEQUENCE</scope>
    <source>
        <strain evidence="1">ARSEF 373</strain>
    </source>
</reference>
<evidence type="ECO:0000313" key="2">
    <source>
        <dbReference type="Proteomes" id="UP001146120"/>
    </source>
</evidence>
<gene>
    <name evidence="1" type="ORF">N0F65_005318</name>
</gene>